<dbReference type="EMBL" id="RBAM01000004">
    <property type="protein sequence ID" value="RKN74705.1"/>
    <property type="molecule type" value="Genomic_DNA"/>
</dbReference>
<dbReference type="AlphaFoldDB" id="A0A3B0BMJ2"/>
<evidence type="ECO:0000313" key="3">
    <source>
        <dbReference type="Proteomes" id="UP000270343"/>
    </source>
</evidence>
<name>A0A3B0BMJ2_9ACTN</name>
<reference evidence="2 3" key="1">
    <citation type="journal article" date="2015" name="Antonie Van Leeuwenhoek">
        <title>Streptomyces klenkii sp. nov., isolated from deep marine sediment.</title>
        <authorList>
            <person name="Veyisoglu A."/>
            <person name="Sahin N."/>
        </authorList>
    </citation>
    <scope>NUCLEOTIDE SEQUENCE [LARGE SCALE GENOMIC DNA]</scope>
    <source>
        <strain evidence="2 3">KCTC 29202</strain>
    </source>
</reference>
<sequence length="104" mass="11296">MHDFIAGWAGRVRALFNRHGDAKGTQTAPESPPETPAPAPAPTPEPFRPHCGIYVWATAHGIDIQSSSKLRACTCSAKSHDHPADNDDLRAKVREVNARSTWGK</sequence>
<gene>
    <name evidence="2" type="ORF">D7231_12865</name>
</gene>
<feature type="region of interest" description="Disordered" evidence="1">
    <location>
        <begin position="17"/>
        <end position="46"/>
    </location>
</feature>
<evidence type="ECO:0000313" key="2">
    <source>
        <dbReference type="EMBL" id="RKN74705.1"/>
    </source>
</evidence>
<keyword evidence="3" id="KW-1185">Reference proteome</keyword>
<comment type="caution">
    <text evidence="2">The sequence shown here is derived from an EMBL/GenBank/DDBJ whole genome shotgun (WGS) entry which is preliminary data.</text>
</comment>
<organism evidence="2 3">
    <name type="scientific">Streptomyces klenkii</name>
    <dbReference type="NCBI Taxonomy" id="1420899"/>
    <lineage>
        <taxon>Bacteria</taxon>
        <taxon>Bacillati</taxon>
        <taxon>Actinomycetota</taxon>
        <taxon>Actinomycetes</taxon>
        <taxon>Kitasatosporales</taxon>
        <taxon>Streptomycetaceae</taxon>
        <taxon>Streptomyces</taxon>
    </lineage>
</organism>
<feature type="compositionally biased region" description="Pro residues" evidence="1">
    <location>
        <begin position="30"/>
        <end position="46"/>
    </location>
</feature>
<evidence type="ECO:0000256" key="1">
    <source>
        <dbReference type="SAM" id="MobiDB-lite"/>
    </source>
</evidence>
<dbReference type="Proteomes" id="UP000270343">
    <property type="component" value="Unassembled WGS sequence"/>
</dbReference>
<accession>A0A3B0BMJ2</accession>
<protein>
    <submittedName>
        <fullName evidence="2">Uncharacterized protein</fullName>
    </submittedName>
</protein>
<proteinExistence type="predicted"/>